<keyword evidence="1" id="KW-0812">Transmembrane</keyword>
<dbReference type="CTD" id="20249826"/>
<sequence length="632" mass="72258">MKCMIYQWIILIINCIPVLSYTCDLPISTSSPKLPTLPEQYEAHIEANIKQKGKTIEVTEYYDYQTNQATVKLFTNGLLYTSITNFNDMERYNIHPDGSCDTSDLTTVSRSLFGFVVGNSSKHIDTVTDVFKFGQQFQEYYIGKDEIRGIPVNHWKSCQRWEGKDTNFTLDYYFSQSDYRTASGSKEIPIRAVLNGIARNVDSTGNPQLGTHNFSHVYDFMFFRPGSIQDKDIFKVPRGIVCKGRKPTVKMPILPNQFSLSLEMDTPYIDKPSTQTIYFDYEYKLIRTDHGDKLGESSDILTWIEDYNTGVEYILDKSNGNCTVRKIDSKSFGSYITDNGNINIRHAEDILKYNNRTYIYQGERIWRGLKADAWANQSSDGIIQEILFLKNTPSTANESILIGLYIKNISTHPSKQSTQQINNPSKEDSEKFVHFYNYKSSHSSLHVFDISLCYKEDTQKMNVQLSIKGQTENINSLNSYFYTKTIRYIAQLCQISPLQFTHFKTVPDNDNETVVVSLTIWDKSDDVGLQEIYNNLLTNTEKQPNYTVNYPQNIQQTLTIEAKSIMMLNDEDNKTQSALSGYSTGVLAGISVAMLICGVIIGLLTMCFVHRRFYLPTTTSTDSTVPYTRNKD</sequence>
<evidence type="ECO:0000256" key="1">
    <source>
        <dbReference type="SAM" id="Phobius"/>
    </source>
</evidence>
<protein>
    <recommendedName>
        <fullName evidence="3">LolA-like domain-containing protein</fullName>
    </recommendedName>
</protein>
<gene>
    <name evidence="4" type="ORF">LOTGIDRAFT_235359</name>
</gene>
<reference evidence="4 5" key="1">
    <citation type="journal article" date="2013" name="Nature">
        <title>Insights into bilaterian evolution from three spiralian genomes.</title>
        <authorList>
            <person name="Simakov O."/>
            <person name="Marletaz F."/>
            <person name="Cho S.J."/>
            <person name="Edsinger-Gonzales E."/>
            <person name="Havlak P."/>
            <person name="Hellsten U."/>
            <person name="Kuo D.H."/>
            <person name="Larsson T."/>
            <person name="Lv J."/>
            <person name="Arendt D."/>
            <person name="Savage R."/>
            <person name="Osoegawa K."/>
            <person name="de Jong P."/>
            <person name="Grimwood J."/>
            <person name="Chapman J.A."/>
            <person name="Shapiro H."/>
            <person name="Aerts A."/>
            <person name="Otillar R.P."/>
            <person name="Terry A.Y."/>
            <person name="Boore J.L."/>
            <person name="Grigoriev I.V."/>
            <person name="Lindberg D.R."/>
            <person name="Seaver E.C."/>
            <person name="Weisblat D.A."/>
            <person name="Putnam N.H."/>
            <person name="Rokhsar D.S."/>
        </authorList>
    </citation>
    <scope>NUCLEOTIDE SEQUENCE [LARGE SCALE GENOMIC DNA]</scope>
</reference>
<feature type="transmembrane region" description="Helical" evidence="1">
    <location>
        <begin position="586"/>
        <end position="609"/>
    </location>
</feature>
<feature type="domain" description="LolA-like" evidence="3">
    <location>
        <begin position="237"/>
        <end position="454"/>
    </location>
</feature>
<proteinExistence type="predicted"/>
<organism evidence="4 5">
    <name type="scientific">Lottia gigantea</name>
    <name type="common">Giant owl limpet</name>
    <dbReference type="NCBI Taxonomy" id="225164"/>
    <lineage>
        <taxon>Eukaryota</taxon>
        <taxon>Metazoa</taxon>
        <taxon>Spiralia</taxon>
        <taxon>Lophotrochozoa</taxon>
        <taxon>Mollusca</taxon>
        <taxon>Gastropoda</taxon>
        <taxon>Patellogastropoda</taxon>
        <taxon>Lottioidea</taxon>
        <taxon>Lottiidae</taxon>
        <taxon>Lottia</taxon>
    </lineage>
</organism>
<keyword evidence="1" id="KW-0472">Membrane</keyword>
<dbReference type="STRING" id="225164.V3ZZY7"/>
<evidence type="ECO:0000259" key="3">
    <source>
        <dbReference type="Pfam" id="PF25898"/>
    </source>
</evidence>
<feature type="domain" description="LolA-like" evidence="3">
    <location>
        <begin position="29"/>
        <end position="222"/>
    </location>
</feature>
<dbReference type="EMBL" id="KB203049">
    <property type="protein sequence ID" value="ESO86566.1"/>
    <property type="molecule type" value="Genomic_DNA"/>
</dbReference>
<dbReference type="PANTHER" id="PTHR36902">
    <property type="entry name" value="ENRICHED IN SURFACE-LABELED PROTEOME PROTEIN 9"/>
    <property type="match status" value="1"/>
</dbReference>
<evidence type="ECO:0000313" key="5">
    <source>
        <dbReference type="Proteomes" id="UP000030746"/>
    </source>
</evidence>
<keyword evidence="5" id="KW-1185">Reference proteome</keyword>
<evidence type="ECO:0000313" key="4">
    <source>
        <dbReference type="EMBL" id="ESO86566.1"/>
    </source>
</evidence>
<dbReference type="Proteomes" id="UP000030746">
    <property type="component" value="Unassembled WGS sequence"/>
</dbReference>
<dbReference type="Pfam" id="PF25898">
    <property type="entry name" value="LolA_2nd_metazoa"/>
    <property type="match status" value="2"/>
</dbReference>
<dbReference type="HOGENOM" id="CLU_439637_0_0_1"/>
<keyword evidence="2" id="KW-0732">Signal</keyword>
<feature type="signal peptide" evidence="2">
    <location>
        <begin position="1"/>
        <end position="20"/>
    </location>
</feature>
<keyword evidence="1" id="KW-1133">Transmembrane helix</keyword>
<dbReference type="OMA" id="GPWNTIR"/>
<dbReference type="InterPro" id="IPR058831">
    <property type="entry name" value="LolA-like_dom_2nd"/>
</dbReference>
<evidence type="ECO:0000256" key="2">
    <source>
        <dbReference type="SAM" id="SignalP"/>
    </source>
</evidence>
<dbReference type="GeneID" id="20249826"/>
<dbReference type="PANTHER" id="PTHR36902:SF1">
    <property type="entry name" value="ENRICHED IN SURFACE-LABELED PROTEOME PROTEIN 9"/>
    <property type="match status" value="1"/>
</dbReference>
<name>V3ZZY7_LOTGI</name>
<dbReference type="AlphaFoldDB" id="V3ZZY7"/>
<dbReference type="RefSeq" id="XP_009062799.1">
    <property type="nucleotide sequence ID" value="XM_009064551.1"/>
</dbReference>
<feature type="chain" id="PRO_5004716436" description="LolA-like domain-containing protein" evidence="2">
    <location>
        <begin position="21"/>
        <end position="632"/>
    </location>
</feature>
<dbReference type="OrthoDB" id="5983572at2759"/>
<dbReference type="KEGG" id="lgi:LOTGIDRAFT_235359"/>
<accession>V3ZZY7</accession>